<dbReference type="STRING" id="212602.A0A420HML7"/>
<comment type="caution">
    <text evidence="1">The sequence shown here is derived from an EMBL/GenBank/DDBJ whole genome shotgun (WGS) entry which is preliminary data.</text>
</comment>
<gene>
    <name evidence="1" type="ORF">OnM2_066032</name>
</gene>
<evidence type="ECO:0000313" key="2">
    <source>
        <dbReference type="Proteomes" id="UP000286134"/>
    </source>
</evidence>
<sequence length="221" mass="25444">MGRRRADKNKPYSIYIVSSKETMMYILKRINGLIRLKIPGFKEACILYNLDYIEANYNIALYDPNFAGLVDRDGSIVFNYAGNRIECNLEFKYNEYTSKLNFDNTILHSKPFIIKRAKSSKSGGPKDYISIAFKFQSIILRCKILFPGGESRRVGGFPDGNPGGDRVMKIKSFFEIRKYKTSPKHSLEHRIYSNFFLVIIIAGKETVHNLYEPKILSDLNP</sequence>
<keyword evidence="2" id="KW-1185">Reference proteome</keyword>
<proteinExistence type="predicted"/>
<organism evidence="1 2">
    <name type="scientific">Erysiphe neolycopersici</name>
    <dbReference type="NCBI Taxonomy" id="212602"/>
    <lineage>
        <taxon>Eukaryota</taxon>
        <taxon>Fungi</taxon>
        <taxon>Dikarya</taxon>
        <taxon>Ascomycota</taxon>
        <taxon>Pezizomycotina</taxon>
        <taxon>Leotiomycetes</taxon>
        <taxon>Erysiphales</taxon>
        <taxon>Erysiphaceae</taxon>
        <taxon>Erysiphe</taxon>
    </lineage>
</organism>
<dbReference type="AlphaFoldDB" id="A0A420HML7"/>
<name>A0A420HML7_9PEZI</name>
<dbReference type="Proteomes" id="UP000286134">
    <property type="component" value="Unassembled WGS sequence"/>
</dbReference>
<evidence type="ECO:0008006" key="3">
    <source>
        <dbReference type="Google" id="ProtNLM"/>
    </source>
</evidence>
<accession>A0A420HML7</accession>
<reference evidence="1 2" key="1">
    <citation type="journal article" date="2018" name="BMC Genomics">
        <title>Comparative genome analyses reveal sequence features reflecting distinct modes of host-adaptation between dicot and monocot powdery mildew.</title>
        <authorList>
            <person name="Wu Y."/>
            <person name="Ma X."/>
            <person name="Pan Z."/>
            <person name="Kale S.D."/>
            <person name="Song Y."/>
            <person name="King H."/>
            <person name="Zhang Q."/>
            <person name="Presley C."/>
            <person name="Deng X."/>
            <person name="Wei C.I."/>
            <person name="Xiao S."/>
        </authorList>
    </citation>
    <scope>NUCLEOTIDE SEQUENCE [LARGE SCALE GENOMIC DNA]</scope>
    <source>
        <strain evidence="1">UMSG2</strain>
    </source>
</reference>
<evidence type="ECO:0000313" key="1">
    <source>
        <dbReference type="EMBL" id="RKF58646.1"/>
    </source>
</evidence>
<protein>
    <recommendedName>
        <fullName evidence="3">Homing endonuclease LAGLIDADG domain-containing protein</fullName>
    </recommendedName>
</protein>
<dbReference type="OrthoDB" id="3675107at2759"/>
<dbReference type="EMBL" id="MCFK01006635">
    <property type="protein sequence ID" value="RKF58646.1"/>
    <property type="molecule type" value="Genomic_DNA"/>
</dbReference>